<feature type="coiled-coil region" evidence="1">
    <location>
        <begin position="7"/>
        <end position="34"/>
    </location>
</feature>
<evidence type="ECO:0000256" key="1">
    <source>
        <dbReference type="SAM" id="Coils"/>
    </source>
</evidence>
<dbReference type="AlphaFoldDB" id="A0A125WAS0"/>
<reference evidence="2 3" key="1">
    <citation type="submission" date="2010-07" db="EMBL/GenBank/DDBJ databases">
        <authorList>
            <person name="Sid Ahmed O."/>
        </authorList>
    </citation>
    <scope>NUCLEOTIDE SEQUENCE [LARGE SCALE GENOMIC DNA]</scope>
    <source>
        <strain evidence="2 3">TX4248</strain>
    </source>
</reference>
<gene>
    <name evidence="2" type="ORF">HMPREF9498_00006</name>
</gene>
<sequence length="46" mass="4976">MSTEKTIANQIATNQELDQLARQAQRNAKKAEVEGGLETINCLSSA</sequence>
<organism evidence="2 3">
    <name type="scientific">Enterococcus faecalis TX4248</name>
    <dbReference type="NCBI Taxonomy" id="749495"/>
    <lineage>
        <taxon>Bacteria</taxon>
        <taxon>Bacillati</taxon>
        <taxon>Bacillota</taxon>
        <taxon>Bacilli</taxon>
        <taxon>Lactobacillales</taxon>
        <taxon>Enterococcaceae</taxon>
        <taxon>Enterococcus</taxon>
    </lineage>
</organism>
<proteinExistence type="predicted"/>
<dbReference type="EMBL" id="AEBR01000002">
    <property type="protein sequence ID" value="EFM84318.1"/>
    <property type="molecule type" value="Genomic_DNA"/>
</dbReference>
<dbReference type="HOGENOM" id="CLU_3183299_0_0_9"/>
<keyword evidence="1" id="KW-0175">Coiled coil</keyword>
<accession>A0A125WAS0</accession>
<evidence type="ECO:0000313" key="3">
    <source>
        <dbReference type="Proteomes" id="UP000004846"/>
    </source>
</evidence>
<comment type="caution">
    <text evidence="2">The sequence shown here is derived from an EMBL/GenBank/DDBJ whole genome shotgun (WGS) entry which is preliminary data.</text>
</comment>
<evidence type="ECO:0000313" key="2">
    <source>
        <dbReference type="EMBL" id="EFM84318.1"/>
    </source>
</evidence>
<protein>
    <submittedName>
        <fullName evidence="2">Uncharacterized protein</fullName>
    </submittedName>
</protein>
<dbReference type="Proteomes" id="UP000004846">
    <property type="component" value="Unassembled WGS sequence"/>
</dbReference>
<name>A0A125WAS0_ENTFL</name>